<reference evidence="4" key="2">
    <citation type="submission" date="2015-01" db="EMBL/GenBank/DDBJ databases">
        <title>Evolutionary Origins and Diversification of the Mycorrhizal Mutualists.</title>
        <authorList>
            <consortium name="DOE Joint Genome Institute"/>
            <consortium name="Mycorrhizal Genomics Consortium"/>
            <person name="Kohler A."/>
            <person name="Kuo A."/>
            <person name="Nagy L.G."/>
            <person name="Floudas D."/>
            <person name="Copeland A."/>
            <person name="Barry K.W."/>
            <person name="Cichocki N."/>
            <person name="Veneault-Fourrey C."/>
            <person name="LaButti K."/>
            <person name="Lindquist E.A."/>
            <person name="Lipzen A."/>
            <person name="Lundell T."/>
            <person name="Morin E."/>
            <person name="Murat C."/>
            <person name="Riley R."/>
            <person name="Ohm R."/>
            <person name="Sun H."/>
            <person name="Tunlid A."/>
            <person name="Henrissat B."/>
            <person name="Grigoriev I.V."/>
            <person name="Hibbett D.S."/>
            <person name="Martin F."/>
        </authorList>
    </citation>
    <scope>NUCLEOTIDE SEQUENCE [LARGE SCALE GENOMIC DNA]</scope>
    <source>
        <strain evidence="4">F 1598</strain>
    </source>
</reference>
<dbReference type="SUPFAM" id="SSF54695">
    <property type="entry name" value="POZ domain"/>
    <property type="match status" value="1"/>
</dbReference>
<dbReference type="HOGENOM" id="CLU_033082_3_1_1"/>
<dbReference type="Proteomes" id="UP000054166">
    <property type="component" value="Unassembled WGS sequence"/>
</dbReference>
<accession>A0A0C3FVY1</accession>
<sequence length="328" mass="37759">MSDSAEQQCAKRPRIDTSNALPTIPERGDPWLDDRNIILHAESTQFRVHRSILSASSSVFRDMFSLPQPENENLVDGCPVVHVSDTADNLHHVLKALFDRSYCSVDNESQPLAVIAAFLRLGRKYDIQQLYSEATKRLESEFPSTFEEFDNVADCFSLIDYDGDDKEISFTIINLARENDVLSVLPGAFYAICTLHDMKEFVEAMERSEGSATELSVFDQRVVIKGRHSLLERQATETYKWLWQEDTFAAICTANNCAKNRRELLHMYWFPQVSCSALATWQLEWEKNYCKACVRKSKELHNAGRRKIWEELPLFFGLPGWEELTKKK</sequence>
<dbReference type="InterPro" id="IPR011333">
    <property type="entry name" value="SKP1/BTB/POZ_sf"/>
</dbReference>
<keyword evidence="4" id="KW-1185">Reference proteome</keyword>
<dbReference type="Gene3D" id="3.30.710.10">
    <property type="entry name" value="Potassium Channel Kv1.1, Chain A"/>
    <property type="match status" value="1"/>
</dbReference>
<dbReference type="AlphaFoldDB" id="A0A0C3FVY1"/>
<evidence type="ECO:0000259" key="2">
    <source>
        <dbReference type="PROSITE" id="PS50097"/>
    </source>
</evidence>
<dbReference type="InParanoid" id="A0A0C3FVY1"/>
<dbReference type="Pfam" id="PF00651">
    <property type="entry name" value="BTB"/>
    <property type="match status" value="1"/>
</dbReference>
<feature type="region of interest" description="Disordered" evidence="1">
    <location>
        <begin position="1"/>
        <end position="26"/>
    </location>
</feature>
<dbReference type="InterPro" id="IPR000210">
    <property type="entry name" value="BTB/POZ_dom"/>
</dbReference>
<protein>
    <recommendedName>
        <fullName evidence="2">BTB domain-containing protein</fullName>
    </recommendedName>
</protein>
<name>A0A0C3FVY1_PILCF</name>
<evidence type="ECO:0000313" key="3">
    <source>
        <dbReference type="EMBL" id="KIM82681.1"/>
    </source>
</evidence>
<feature type="domain" description="BTB" evidence="2">
    <location>
        <begin position="35"/>
        <end position="102"/>
    </location>
</feature>
<gene>
    <name evidence="3" type="ORF">PILCRDRAFT_70265</name>
</gene>
<evidence type="ECO:0000313" key="4">
    <source>
        <dbReference type="Proteomes" id="UP000054166"/>
    </source>
</evidence>
<dbReference type="SMART" id="SM00225">
    <property type="entry name" value="BTB"/>
    <property type="match status" value="1"/>
</dbReference>
<dbReference type="STRING" id="765440.A0A0C3FVY1"/>
<dbReference type="EMBL" id="KN832993">
    <property type="protein sequence ID" value="KIM82681.1"/>
    <property type="molecule type" value="Genomic_DNA"/>
</dbReference>
<dbReference type="PROSITE" id="PS50097">
    <property type="entry name" value="BTB"/>
    <property type="match status" value="1"/>
</dbReference>
<evidence type="ECO:0000256" key="1">
    <source>
        <dbReference type="SAM" id="MobiDB-lite"/>
    </source>
</evidence>
<dbReference type="CDD" id="cd18186">
    <property type="entry name" value="BTB_POZ_ZBTB_KLHL-like"/>
    <property type="match status" value="1"/>
</dbReference>
<reference evidence="3 4" key="1">
    <citation type="submission" date="2014-04" db="EMBL/GenBank/DDBJ databases">
        <authorList>
            <consortium name="DOE Joint Genome Institute"/>
            <person name="Kuo A."/>
            <person name="Tarkka M."/>
            <person name="Buscot F."/>
            <person name="Kohler A."/>
            <person name="Nagy L.G."/>
            <person name="Floudas D."/>
            <person name="Copeland A."/>
            <person name="Barry K.W."/>
            <person name="Cichocki N."/>
            <person name="Veneault-Fourrey C."/>
            <person name="LaButti K."/>
            <person name="Lindquist E.A."/>
            <person name="Lipzen A."/>
            <person name="Lundell T."/>
            <person name="Morin E."/>
            <person name="Murat C."/>
            <person name="Sun H."/>
            <person name="Tunlid A."/>
            <person name="Henrissat B."/>
            <person name="Grigoriev I.V."/>
            <person name="Hibbett D.S."/>
            <person name="Martin F."/>
            <person name="Nordberg H.P."/>
            <person name="Cantor M.N."/>
            <person name="Hua S.X."/>
        </authorList>
    </citation>
    <scope>NUCLEOTIDE SEQUENCE [LARGE SCALE GENOMIC DNA]</scope>
    <source>
        <strain evidence="3 4">F 1598</strain>
    </source>
</reference>
<organism evidence="3 4">
    <name type="scientific">Piloderma croceum (strain F 1598)</name>
    <dbReference type="NCBI Taxonomy" id="765440"/>
    <lineage>
        <taxon>Eukaryota</taxon>
        <taxon>Fungi</taxon>
        <taxon>Dikarya</taxon>
        <taxon>Basidiomycota</taxon>
        <taxon>Agaricomycotina</taxon>
        <taxon>Agaricomycetes</taxon>
        <taxon>Agaricomycetidae</taxon>
        <taxon>Atheliales</taxon>
        <taxon>Atheliaceae</taxon>
        <taxon>Piloderma</taxon>
    </lineage>
</organism>
<dbReference type="OrthoDB" id="3893071at2759"/>
<proteinExistence type="predicted"/>